<protein>
    <submittedName>
        <fullName evidence="1">Uncharacterized protein</fullName>
    </submittedName>
</protein>
<proteinExistence type="predicted"/>
<dbReference type="PANTHER" id="PTHR38223:SF4">
    <property type="match status" value="1"/>
</dbReference>
<dbReference type="PANTHER" id="PTHR38223">
    <property type="match status" value="1"/>
</dbReference>
<dbReference type="AlphaFoldDB" id="A0A2P2QSN7"/>
<dbReference type="EMBL" id="GGEC01089519">
    <property type="protein sequence ID" value="MBX70003.1"/>
    <property type="molecule type" value="Transcribed_RNA"/>
</dbReference>
<name>A0A2P2QSN7_RHIMU</name>
<reference evidence="1" key="1">
    <citation type="submission" date="2018-02" db="EMBL/GenBank/DDBJ databases">
        <title>Rhizophora mucronata_Transcriptome.</title>
        <authorList>
            <person name="Meera S.P."/>
            <person name="Sreeshan A."/>
            <person name="Augustine A."/>
        </authorList>
    </citation>
    <scope>NUCLEOTIDE SEQUENCE</scope>
    <source>
        <tissue evidence="1">Leaf</tissue>
    </source>
</reference>
<organism evidence="1">
    <name type="scientific">Rhizophora mucronata</name>
    <name type="common">Asiatic mangrove</name>
    <dbReference type="NCBI Taxonomy" id="61149"/>
    <lineage>
        <taxon>Eukaryota</taxon>
        <taxon>Viridiplantae</taxon>
        <taxon>Streptophyta</taxon>
        <taxon>Embryophyta</taxon>
        <taxon>Tracheophyta</taxon>
        <taxon>Spermatophyta</taxon>
        <taxon>Magnoliopsida</taxon>
        <taxon>eudicotyledons</taxon>
        <taxon>Gunneridae</taxon>
        <taxon>Pentapetalae</taxon>
        <taxon>rosids</taxon>
        <taxon>fabids</taxon>
        <taxon>Malpighiales</taxon>
        <taxon>Rhizophoraceae</taxon>
        <taxon>Rhizophora</taxon>
    </lineage>
</organism>
<accession>A0A2P2QSN7</accession>
<evidence type="ECO:0000313" key="1">
    <source>
        <dbReference type="EMBL" id="MBX70003.1"/>
    </source>
</evidence>
<sequence length="77" mass="8381">MAGLQYNFFPTDFLYPRPQSSGVDATQKANLPLQVQKIDAADDRKPYPTSLVVHKNVNKAGNKATAITFSADNGGRN</sequence>